<evidence type="ECO:0000256" key="1">
    <source>
        <dbReference type="SAM" id="Phobius"/>
    </source>
</evidence>
<gene>
    <name evidence="2" type="ORF">ACFPJ5_16230</name>
</gene>
<dbReference type="AlphaFoldDB" id="A0ABD5REJ5"/>
<evidence type="ECO:0000313" key="2">
    <source>
        <dbReference type="EMBL" id="MFC5368477.1"/>
    </source>
</evidence>
<sequence>MTLRTTLGRTVATVAVVTLTLTLLAGVLGALWRVTFWGAMGGHPMYGGYGPMHGAGYANSTFQLGFGVPLGGVLAWAFLLSSVAALGYLGYRLVEATDRERAGPGDTA</sequence>
<dbReference type="RefSeq" id="WP_227230752.1">
    <property type="nucleotide sequence ID" value="NZ_JAJCVJ010000002.1"/>
</dbReference>
<keyword evidence="3" id="KW-1185">Reference proteome</keyword>
<comment type="caution">
    <text evidence="2">The sequence shown here is derived from an EMBL/GenBank/DDBJ whole genome shotgun (WGS) entry which is preliminary data.</text>
</comment>
<keyword evidence="1" id="KW-0472">Membrane</keyword>
<dbReference type="EMBL" id="JBHSKX010000002">
    <property type="protein sequence ID" value="MFC5368477.1"/>
    <property type="molecule type" value="Genomic_DNA"/>
</dbReference>
<feature type="transmembrane region" description="Helical" evidence="1">
    <location>
        <begin position="73"/>
        <end position="91"/>
    </location>
</feature>
<protein>
    <submittedName>
        <fullName evidence="2">Uncharacterized protein</fullName>
    </submittedName>
</protein>
<name>A0ABD5REJ5_9EURY</name>
<feature type="transmembrane region" description="Helical" evidence="1">
    <location>
        <begin position="12"/>
        <end position="32"/>
    </location>
</feature>
<keyword evidence="1" id="KW-1133">Transmembrane helix</keyword>
<accession>A0ABD5REJ5</accession>
<evidence type="ECO:0000313" key="3">
    <source>
        <dbReference type="Proteomes" id="UP001596201"/>
    </source>
</evidence>
<organism evidence="2 3">
    <name type="scientific">Salinirubrum litoreum</name>
    <dbReference type="NCBI Taxonomy" id="1126234"/>
    <lineage>
        <taxon>Archaea</taxon>
        <taxon>Methanobacteriati</taxon>
        <taxon>Methanobacteriota</taxon>
        <taxon>Stenosarchaea group</taxon>
        <taxon>Halobacteria</taxon>
        <taxon>Halobacteriales</taxon>
        <taxon>Haloferacaceae</taxon>
        <taxon>Salinirubrum</taxon>
    </lineage>
</organism>
<reference evidence="2 3" key="1">
    <citation type="journal article" date="2019" name="Int. J. Syst. Evol. Microbiol.">
        <title>The Global Catalogue of Microorganisms (GCM) 10K type strain sequencing project: providing services to taxonomists for standard genome sequencing and annotation.</title>
        <authorList>
            <consortium name="The Broad Institute Genomics Platform"/>
            <consortium name="The Broad Institute Genome Sequencing Center for Infectious Disease"/>
            <person name="Wu L."/>
            <person name="Ma J."/>
        </authorList>
    </citation>
    <scope>NUCLEOTIDE SEQUENCE [LARGE SCALE GENOMIC DNA]</scope>
    <source>
        <strain evidence="2 3">CGMCC 1.12237</strain>
    </source>
</reference>
<dbReference type="Proteomes" id="UP001596201">
    <property type="component" value="Unassembled WGS sequence"/>
</dbReference>
<keyword evidence="1" id="KW-0812">Transmembrane</keyword>
<proteinExistence type="predicted"/>